<dbReference type="PANTHER" id="PTHR43265">
    <property type="entry name" value="ESTERASE ESTD"/>
    <property type="match status" value="1"/>
</dbReference>
<keyword evidence="3" id="KW-1185">Reference proteome</keyword>
<dbReference type="RefSeq" id="WP_216006856.1">
    <property type="nucleotide sequence ID" value="NZ_JAHKPV010000001.1"/>
</dbReference>
<protein>
    <submittedName>
        <fullName evidence="2">Prolyl oligopeptidase family serine peptidase</fullName>
    </submittedName>
</protein>
<feature type="domain" description="Peptidase S9 prolyl oligopeptidase catalytic" evidence="1">
    <location>
        <begin position="220"/>
        <end position="311"/>
    </location>
</feature>
<name>A0ABS6A5H9_9GAMM</name>
<reference evidence="2 3" key="1">
    <citation type="submission" date="2021-05" db="EMBL/GenBank/DDBJ databases">
        <title>Draft genomes of bacteria isolated from model marine particles.</title>
        <authorList>
            <person name="Datta M.S."/>
            <person name="Schwartzman J.A."/>
            <person name="Enke T.N."/>
            <person name="Saavedra J."/>
            <person name="Cermak N."/>
            <person name="Cordero O.X."/>
        </authorList>
    </citation>
    <scope>NUCLEOTIDE SEQUENCE [LARGE SCALE GENOMIC DNA]</scope>
    <source>
        <strain evidence="2 3">D2M19</strain>
    </source>
</reference>
<gene>
    <name evidence="2" type="ORF">KO508_03150</name>
</gene>
<evidence type="ECO:0000313" key="2">
    <source>
        <dbReference type="EMBL" id="MBU2872994.1"/>
    </source>
</evidence>
<organism evidence="2 3">
    <name type="scientific">Marinobacter salexigens</name>
    <dbReference type="NCBI Taxonomy" id="1925763"/>
    <lineage>
        <taxon>Bacteria</taxon>
        <taxon>Pseudomonadati</taxon>
        <taxon>Pseudomonadota</taxon>
        <taxon>Gammaproteobacteria</taxon>
        <taxon>Pseudomonadales</taxon>
        <taxon>Marinobacteraceae</taxon>
        <taxon>Marinobacter</taxon>
    </lineage>
</organism>
<dbReference type="InterPro" id="IPR053145">
    <property type="entry name" value="AB_hydrolase_Est10"/>
</dbReference>
<evidence type="ECO:0000259" key="1">
    <source>
        <dbReference type="Pfam" id="PF00326"/>
    </source>
</evidence>
<dbReference type="EMBL" id="JAHKPV010000001">
    <property type="protein sequence ID" value="MBU2872994.1"/>
    <property type="molecule type" value="Genomic_DNA"/>
</dbReference>
<dbReference type="PANTHER" id="PTHR43265:SF1">
    <property type="entry name" value="ESTERASE ESTD"/>
    <property type="match status" value="1"/>
</dbReference>
<sequence>MKIRLIPMIFLFLTFSTHSDSRGFESLVLDRPDGSKINYYLLKASYESPSDVLLLVLQGSGCNSVLKIESIFSDYRYVWPEADLLLIEKYGIDKALTYSSDPEREDCPIQYLQKDSPNQRLIDIEKVLNDVRKNRAYSEVIVMGGSEGAVIANLFASGTDDVDATISFNGGGRRFIDDVFHNIASAHEGNEEENESINGFKGFSEHILNSEPFDLQVSGHGYTWWRQMLSVDQYDVLRRVNSPLLIVQGGIDLSVSPEKVNEMVAALKESGKENIGYLVYENLDHGFNNSKGQSERKRVVSDLNKWLKKTLHRNPNKRMQPTADVSAD</sequence>
<proteinExistence type="predicted"/>
<dbReference type="InterPro" id="IPR001375">
    <property type="entry name" value="Peptidase_S9_cat"/>
</dbReference>
<dbReference type="Pfam" id="PF00326">
    <property type="entry name" value="Peptidase_S9"/>
    <property type="match status" value="1"/>
</dbReference>
<comment type="caution">
    <text evidence="2">The sequence shown here is derived from an EMBL/GenBank/DDBJ whole genome shotgun (WGS) entry which is preliminary data.</text>
</comment>
<evidence type="ECO:0000313" key="3">
    <source>
        <dbReference type="Proteomes" id="UP000753376"/>
    </source>
</evidence>
<accession>A0ABS6A5H9</accession>
<dbReference type="Proteomes" id="UP000753376">
    <property type="component" value="Unassembled WGS sequence"/>
</dbReference>